<feature type="domain" description="CHAD" evidence="2">
    <location>
        <begin position="204"/>
        <end position="472"/>
    </location>
</feature>
<dbReference type="GO" id="GO:0046872">
    <property type="term" value="F:metal ion binding"/>
    <property type="evidence" value="ECO:0007669"/>
    <property type="project" value="TreeGrafter"/>
</dbReference>
<dbReference type="SMART" id="SM01118">
    <property type="entry name" value="CYTH"/>
    <property type="match status" value="1"/>
</dbReference>
<dbReference type="InterPro" id="IPR038186">
    <property type="entry name" value="CHAD_dom_sf"/>
</dbReference>
<accession>A0A6I4TTD4</accession>
<dbReference type="Pfam" id="PF01928">
    <property type="entry name" value="CYTH"/>
    <property type="match status" value="1"/>
</dbReference>
<dbReference type="CDD" id="cd07756">
    <property type="entry name" value="CYTH-like_Pase_CHAD"/>
    <property type="match status" value="1"/>
</dbReference>
<keyword evidence="4" id="KW-1185">Reference proteome</keyword>
<dbReference type="GO" id="GO:0050355">
    <property type="term" value="F:inorganic triphosphate phosphatase activity"/>
    <property type="evidence" value="ECO:0007669"/>
    <property type="project" value="InterPro"/>
</dbReference>
<organism evidence="3 4">
    <name type="scientific">Croceibacterium xixiisoli</name>
    <dbReference type="NCBI Taxonomy" id="1476466"/>
    <lineage>
        <taxon>Bacteria</taxon>
        <taxon>Pseudomonadati</taxon>
        <taxon>Pseudomonadota</taxon>
        <taxon>Alphaproteobacteria</taxon>
        <taxon>Sphingomonadales</taxon>
        <taxon>Erythrobacteraceae</taxon>
        <taxon>Croceibacterium</taxon>
    </lineage>
</organism>
<dbReference type="Proteomes" id="UP000469430">
    <property type="component" value="Unassembled WGS sequence"/>
</dbReference>
<feature type="domain" description="CYTH" evidence="1">
    <location>
        <begin position="1"/>
        <end position="190"/>
    </location>
</feature>
<dbReference type="InterPro" id="IPR033469">
    <property type="entry name" value="CYTH-like_dom_sf"/>
</dbReference>
<dbReference type="EMBL" id="WTYJ01000002">
    <property type="protein sequence ID" value="MXO99154.1"/>
    <property type="molecule type" value="Genomic_DNA"/>
</dbReference>
<evidence type="ECO:0000313" key="4">
    <source>
        <dbReference type="Proteomes" id="UP000469430"/>
    </source>
</evidence>
<dbReference type="InterPro" id="IPR039013">
    <property type="entry name" value="YgiF"/>
</dbReference>
<dbReference type="InterPro" id="IPR023577">
    <property type="entry name" value="CYTH_domain"/>
</dbReference>
<name>A0A6I4TTD4_9SPHN</name>
<reference evidence="3 4" key="1">
    <citation type="submission" date="2019-12" db="EMBL/GenBank/DDBJ databases">
        <title>Genomic-based taxomic classification of the family Erythrobacteraceae.</title>
        <authorList>
            <person name="Xu L."/>
        </authorList>
    </citation>
    <scope>NUCLEOTIDE SEQUENCE [LARGE SCALE GENOMIC DNA]</scope>
    <source>
        <strain evidence="3 4">S36</strain>
    </source>
</reference>
<dbReference type="PROSITE" id="PS51707">
    <property type="entry name" value="CYTH"/>
    <property type="match status" value="1"/>
</dbReference>
<dbReference type="Gene3D" id="1.40.20.10">
    <property type="entry name" value="CHAD domain"/>
    <property type="match status" value="1"/>
</dbReference>
<comment type="caution">
    <text evidence="3">The sequence shown here is derived from an EMBL/GenBank/DDBJ whole genome shotgun (WGS) entry which is preliminary data.</text>
</comment>
<dbReference type="PROSITE" id="PS51708">
    <property type="entry name" value="CHAD"/>
    <property type="match status" value="1"/>
</dbReference>
<evidence type="ECO:0000313" key="3">
    <source>
        <dbReference type="EMBL" id="MXO99154.1"/>
    </source>
</evidence>
<dbReference type="SMART" id="SM00880">
    <property type="entry name" value="CHAD"/>
    <property type="match status" value="1"/>
</dbReference>
<sequence length="474" mass="52192">MQEVELKLELAPDDADALAAAGLFAGDPQVIHQQATYYDTPDHALAKAGFSLRIRHDGTARTQTIKAGGTTAGLFVRSEWEMPVSDDVPVLDDATPLPAMFGDVLAKIIPLFTVENQRQIWLQDGIEIALDRGRVLAGDREATVCEVELEHKEGDPAALFALARRIAASVPVAPGVLTKAERGYRLINAAPSPTKAQRVVLTPGISAGEAFTVIAQACLRQFGLNAPLVIDHQDGVALHQARVALRRLRSALTIFKPILGDRREPISRHLRWLAGELGKARDLDVLIGRTTDDTLRDRLITARAEAYVVASAAILSQRTRSLMIDLVEWIALGAWQGSTAEDDLRHMPAREFAAGTLDRLRRKVKRGGRNLADLADEPRHDLRKSAKKLRYAAEFFAGLYDRKKERRRRKRFISALADLQDELGALNDIAAAPQVLRSLGLESEASPASAERKALLQAADEAFDGWIDTKRFWR</sequence>
<dbReference type="OrthoDB" id="9777271at2"/>
<evidence type="ECO:0000259" key="1">
    <source>
        <dbReference type="PROSITE" id="PS51707"/>
    </source>
</evidence>
<protein>
    <submittedName>
        <fullName evidence="3">CHAD domain-containing protein</fullName>
    </submittedName>
</protein>
<proteinExistence type="predicted"/>
<dbReference type="SUPFAM" id="SSF55154">
    <property type="entry name" value="CYTH-like phosphatases"/>
    <property type="match status" value="1"/>
</dbReference>
<dbReference type="PANTHER" id="PTHR39569:SF1">
    <property type="entry name" value="INORGANIC TRIPHOSPHATASE"/>
    <property type="match status" value="1"/>
</dbReference>
<dbReference type="Pfam" id="PF05235">
    <property type="entry name" value="CHAD"/>
    <property type="match status" value="1"/>
</dbReference>
<dbReference type="AlphaFoldDB" id="A0A6I4TTD4"/>
<gene>
    <name evidence="3" type="ORF">GRI97_09145</name>
</gene>
<dbReference type="PANTHER" id="PTHR39569">
    <property type="entry name" value="INORGANIC TRIPHOSPHATASE"/>
    <property type="match status" value="1"/>
</dbReference>
<evidence type="ECO:0000259" key="2">
    <source>
        <dbReference type="PROSITE" id="PS51708"/>
    </source>
</evidence>
<dbReference type="InterPro" id="IPR007899">
    <property type="entry name" value="CHAD_dom"/>
</dbReference>
<dbReference type="Gene3D" id="2.40.320.10">
    <property type="entry name" value="Hypothetical Protein Pfu-838710-001"/>
    <property type="match status" value="1"/>
</dbReference>